<dbReference type="InterPro" id="IPR026328">
    <property type="entry name" value="FmdE"/>
</dbReference>
<protein>
    <submittedName>
        <fullName evidence="2">Putative Formylmethanofuran dehydrogenase subunit E region</fullName>
    </submittedName>
</protein>
<organism evidence="2">
    <name type="scientific">uncultured Sporomusa sp</name>
    <dbReference type="NCBI Taxonomy" id="307249"/>
    <lineage>
        <taxon>Bacteria</taxon>
        <taxon>Bacillati</taxon>
        <taxon>Bacillota</taxon>
        <taxon>Negativicutes</taxon>
        <taxon>Selenomonadales</taxon>
        <taxon>Sporomusaceae</taxon>
        <taxon>Sporomusa</taxon>
        <taxon>environmental samples</taxon>
    </lineage>
</organism>
<dbReference type="PANTHER" id="PTHR39418">
    <property type="entry name" value="DEHYDROGENASE-RELATED"/>
    <property type="match status" value="1"/>
</dbReference>
<dbReference type="Pfam" id="PF02663">
    <property type="entry name" value="FmdE"/>
    <property type="match status" value="1"/>
</dbReference>
<evidence type="ECO:0000259" key="1">
    <source>
        <dbReference type="Pfam" id="PF02663"/>
    </source>
</evidence>
<evidence type="ECO:0000313" key="2">
    <source>
        <dbReference type="EMBL" id="SCM83260.1"/>
    </source>
</evidence>
<dbReference type="PIRSF" id="PIRSF006578">
    <property type="entry name" value="FwdE"/>
    <property type="match status" value="1"/>
</dbReference>
<dbReference type="SUPFAM" id="SSF143555">
    <property type="entry name" value="FwdE-like"/>
    <property type="match status" value="1"/>
</dbReference>
<dbReference type="PANTHER" id="PTHR39418:SF1">
    <property type="entry name" value="DEHYDROGENASE"/>
    <property type="match status" value="1"/>
</dbReference>
<sequence length="190" mass="20616">MDMWDYTVRFHGHACCILAVGYRAALLAKARLSPSEHDEIIAQVGTADCSTDALQTVLGCTLGKRTLTVRDYGKHKFIVAIPGRAVCITLKPGTLTHTGPDFVGLMEKVAAGTASSDEEARFYELQKPLMQYILSAPAENLFTCKDSVAPPNSQTFSFRSVQCSACGEAVFISHAKCRGADFFCPECPDQ</sequence>
<dbReference type="Gene3D" id="3.30.1330.130">
    <property type="match status" value="1"/>
</dbReference>
<name>A0A212M0J9_9FIRM</name>
<reference evidence="2" key="1">
    <citation type="submission" date="2016-08" db="EMBL/GenBank/DDBJ databases">
        <authorList>
            <person name="Seilhamer J.J."/>
        </authorList>
    </citation>
    <scope>NUCLEOTIDE SEQUENCE</scope>
    <source>
        <strain evidence="2">86</strain>
    </source>
</reference>
<dbReference type="InterPro" id="IPR053194">
    <property type="entry name" value="tRNA_methyltr_O"/>
</dbReference>
<dbReference type="InterPro" id="IPR003814">
    <property type="entry name" value="FmdEsu_dom"/>
</dbReference>
<gene>
    <name evidence="2" type="ORF">KL86SPO_70118</name>
</gene>
<accession>A0A212M0J9</accession>
<dbReference type="RefSeq" id="WP_288185730.1">
    <property type="nucleotide sequence ID" value="NZ_LT608335.1"/>
</dbReference>
<dbReference type="EMBL" id="FMJE01000007">
    <property type="protein sequence ID" value="SCM83260.1"/>
    <property type="molecule type" value="Genomic_DNA"/>
</dbReference>
<feature type="domain" description="Formylmethanofuran dehydrogenase subunit E" evidence="1">
    <location>
        <begin position="10"/>
        <end position="143"/>
    </location>
</feature>
<dbReference type="AlphaFoldDB" id="A0A212M0J9"/>
<proteinExistence type="predicted"/>